<comment type="caution">
    <text evidence="3">The sequence shown here is derived from an EMBL/GenBank/DDBJ whole genome shotgun (WGS) entry which is preliminary data.</text>
</comment>
<dbReference type="Proteomes" id="UP000229530">
    <property type="component" value="Unassembled WGS sequence"/>
</dbReference>
<name>A0A2M6WFP6_9BACT</name>
<evidence type="ECO:0000313" key="3">
    <source>
        <dbReference type="EMBL" id="PIT91628.1"/>
    </source>
</evidence>
<evidence type="ECO:0000259" key="2">
    <source>
        <dbReference type="Pfam" id="PF00188"/>
    </source>
</evidence>
<gene>
    <name evidence="3" type="ORF">COU12_02075</name>
</gene>
<dbReference type="SUPFAM" id="SSF55797">
    <property type="entry name" value="PR-1-like"/>
    <property type="match status" value="1"/>
</dbReference>
<organism evidence="3 4">
    <name type="scientific">Candidatus Jorgensenbacteria bacterium CG10_big_fil_rev_8_21_14_0_10_54_38</name>
    <dbReference type="NCBI Taxonomy" id="1974593"/>
    <lineage>
        <taxon>Bacteria</taxon>
        <taxon>Candidatus Joergenseniibacteriota</taxon>
    </lineage>
</organism>
<sequence>MLTKVKQWLVKYFVPHEHNDHRPHILRARATIAILAIILLIEAGFLTQTLFLSQTSLFATILQNVLIDKTNSSRQGESLSLLVENPLLDAAAKMKAEDMAGKGYFAHTSPEGIEPWHWFRMVGYDYRYAGENLAVNFVDSEDVVKAWLNSPAHRQNIMNRHFTEIGIGTATGMYEGREVVFIVQIFGTPTLEPIVGTHPVVTAFQSAAAAEPATSTASQEMFTVAPGAVELAAVSGVESGQLPSEPTPASTLVQRAIASPKTVSNYLYAALMVIVALALLLNIAIKPRIQHPRLILNGMALLVILNAVLVLNHYLALANAAIF</sequence>
<proteinExistence type="predicted"/>
<accession>A0A2M6WFP6</accession>
<feature type="domain" description="SCP" evidence="2">
    <location>
        <begin position="68"/>
        <end position="186"/>
    </location>
</feature>
<evidence type="ECO:0000256" key="1">
    <source>
        <dbReference type="SAM" id="Phobius"/>
    </source>
</evidence>
<feature type="transmembrane region" description="Helical" evidence="1">
    <location>
        <begin position="294"/>
        <end position="315"/>
    </location>
</feature>
<dbReference type="Gene3D" id="3.40.33.10">
    <property type="entry name" value="CAP"/>
    <property type="match status" value="1"/>
</dbReference>
<dbReference type="CDD" id="cd05379">
    <property type="entry name" value="CAP_bacterial"/>
    <property type="match status" value="1"/>
</dbReference>
<keyword evidence="1" id="KW-1133">Transmembrane helix</keyword>
<keyword evidence="1" id="KW-0472">Membrane</keyword>
<protein>
    <recommendedName>
        <fullName evidence="2">SCP domain-containing protein</fullName>
    </recommendedName>
</protein>
<feature type="transmembrane region" description="Helical" evidence="1">
    <location>
        <begin position="32"/>
        <end position="52"/>
    </location>
</feature>
<dbReference type="PANTHER" id="PTHR31157:SF1">
    <property type="entry name" value="SCP DOMAIN-CONTAINING PROTEIN"/>
    <property type="match status" value="1"/>
</dbReference>
<dbReference type="InterPro" id="IPR014044">
    <property type="entry name" value="CAP_dom"/>
</dbReference>
<dbReference type="PANTHER" id="PTHR31157">
    <property type="entry name" value="SCP DOMAIN-CONTAINING PROTEIN"/>
    <property type="match status" value="1"/>
</dbReference>
<keyword evidence="1" id="KW-0812">Transmembrane</keyword>
<dbReference type="EMBL" id="PFBE01000034">
    <property type="protein sequence ID" value="PIT91628.1"/>
    <property type="molecule type" value="Genomic_DNA"/>
</dbReference>
<reference evidence="4" key="1">
    <citation type="submission" date="2017-09" db="EMBL/GenBank/DDBJ databases">
        <title>Depth-based differentiation of microbial function through sediment-hosted aquifers and enrichment of novel symbionts in the deep terrestrial subsurface.</title>
        <authorList>
            <person name="Probst A.J."/>
            <person name="Ladd B."/>
            <person name="Jarett J.K."/>
            <person name="Geller-Mcgrath D.E."/>
            <person name="Sieber C.M.K."/>
            <person name="Emerson J.B."/>
            <person name="Anantharaman K."/>
            <person name="Thomas B.C."/>
            <person name="Malmstrom R."/>
            <person name="Stieglmeier M."/>
            <person name="Klingl A."/>
            <person name="Woyke T."/>
            <person name="Ryan C.M."/>
            <person name="Banfield J.F."/>
        </authorList>
    </citation>
    <scope>NUCLEOTIDE SEQUENCE [LARGE SCALE GENOMIC DNA]</scope>
</reference>
<dbReference type="InterPro" id="IPR035940">
    <property type="entry name" value="CAP_sf"/>
</dbReference>
<feature type="transmembrane region" description="Helical" evidence="1">
    <location>
        <begin position="266"/>
        <end position="285"/>
    </location>
</feature>
<dbReference type="Pfam" id="PF00188">
    <property type="entry name" value="CAP"/>
    <property type="match status" value="1"/>
</dbReference>
<dbReference type="AlphaFoldDB" id="A0A2M6WFP6"/>
<evidence type="ECO:0000313" key="4">
    <source>
        <dbReference type="Proteomes" id="UP000229530"/>
    </source>
</evidence>